<feature type="chain" id="PRO_5047548205" evidence="2">
    <location>
        <begin position="20"/>
        <end position="298"/>
    </location>
</feature>
<accession>A0ABY5NW48</accession>
<keyword evidence="4" id="KW-1185">Reference proteome</keyword>
<feature type="repeat" description="TPR" evidence="1">
    <location>
        <begin position="216"/>
        <end position="249"/>
    </location>
</feature>
<evidence type="ECO:0000313" key="4">
    <source>
        <dbReference type="Proteomes" id="UP001317001"/>
    </source>
</evidence>
<proteinExistence type="predicted"/>
<dbReference type="EMBL" id="CP102382">
    <property type="protein sequence ID" value="UUV22587.1"/>
    <property type="molecule type" value="Genomic_DNA"/>
</dbReference>
<evidence type="ECO:0000256" key="1">
    <source>
        <dbReference type="PROSITE-ProRule" id="PRU00339"/>
    </source>
</evidence>
<dbReference type="Proteomes" id="UP001317001">
    <property type="component" value="Chromosome"/>
</dbReference>
<keyword evidence="1" id="KW-0802">TPR repeat</keyword>
<keyword evidence="2" id="KW-0732">Signal</keyword>
<dbReference type="PROSITE" id="PS50005">
    <property type="entry name" value="TPR"/>
    <property type="match status" value="1"/>
</dbReference>
<name>A0ABY5NW48_9FLAO</name>
<dbReference type="InterPro" id="IPR011990">
    <property type="entry name" value="TPR-like_helical_dom_sf"/>
</dbReference>
<reference evidence="3 4" key="1">
    <citation type="submission" date="2022-08" db="EMBL/GenBank/DDBJ databases">
        <title>Myroides zhujiangensis sp. nov., a novel bacterium isolated from sediment in the Pearl River Estuary.</title>
        <authorList>
            <person name="Cui L."/>
        </authorList>
    </citation>
    <scope>NUCLEOTIDE SEQUENCE [LARGE SCALE GENOMIC DNA]</scope>
    <source>
        <strain evidence="3 4">SCSIO 72103</strain>
    </source>
</reference>
<organism evidence="3 4">
    <name type="scientific">Paenimyroides aestuarii</name>
    <dbReference type="NCBI Taxonomy" id="2968490"/>
    <lineage>
        <taxon>Bacteria</taxon>
        <taxon>Pseudomonadati</taxon>
        <taxon>Bacteroidota</taxon>
        <taxon>Flavobacteriia</taxon>
        <taxon>Flavobacteriales</taxon>
        <taxon>Flavobacteriaceae</taxon>
        <taxon>Paenimyroides</taxon>
    </lineage>
</organism>
<gene>
    <name evidence="3" type="ORF">NPX36_05970</name>
</gene>
<dbReference type="RefSeq" id="WP_257500502.1">
    <property type="nucleotide sequence ID" value="NZ_CP102382.1"/>
</dbReference>
<dbReference type="Gene3D" id="1.25.40.10">
    <property type="entry name" value="Tetratricopeptide repeat domain"/>
    <property type="match status" value="1"/>
</dbReference>
<protein>
    <submittedName>
        <fullName evidence="3">Tetratricopeptide repeat protein</fullName>
    </submittedName>
</protein>
<evidence type="ECO:0000313" key="3">
    <source>
        <dbReference type="EMBL" id="UUV22587.1"/>
    </source>
</evidence>
<feature type="signal peptide" evidence="2">
    <location>
        <begin position="1"/>
        <end position="19"/>
    </location>
</feature>
<evidence type="ECO:0000256" key="2">
    <source>
        <dbReference type="SAM" id="SignalP"/>
    </source>
</evidence>
<dbReference type="InterPro" id="IPR019734">
    <property type="entry name" value="TPR_rpt"/>
</dbReference>
<dbReference type="SMART" id="SM00028">
    <property type="entry name" value="TPR"/>
    <property type="match status" value="2"/>
</dbReference>
<sequence>MRCIFMLFTSILFSSISLGQNKYDKFKLLFNQNDTIELQKLLIDWRKSNANDPELYTSEFNYYFSVSKNEFVSLQQNIVDENSYEIIDSLGNVAGYLTSNVSYNKEKLDKAFVAIDEGIRKFPNRLDMRFGKIYAYGKIEDYANFTKTIVETVEYSVINNNEWLWTEDLKNEDGERVLLETVQSYLVQLYDTENDNLLPNMITIGETTLKYYPKNVEILSTTAIAFLLMKNYDKAIYNLKNAEQISPQDYIVLNNIAQAYKMKGEKLNAIKYYELVAKYGDEETKYQALENIEQLKVQ</sequence>
<dbReference type="SUPFAM" id="SSF48452">
    <property type="entry name" value="TPR-like"/>
    <property type="match status" value="1"/>
</dbReference>